<name>X6NMW6_RETFI</name>
<organism evidence="2 3">
    <name type="scientific">Reticulomyxa filosa</name>
    <dbReference type="NCBI Taxonomy" id="46433"/>
    <lineage>
        <taxon>Eukaryota</taxon>
        <taxon>Sar</taxon>
        <taxon>Rhizaria</taxon>
        <taxon>Retaria</taxon>
        <taxon>Foraminifera</taxon>
        <taxon>Monothalamids</taxon>
        <taxon>Reticulomyxidae</taxon>
        <taxon>Reticulomyxa</taxon>
    </lineage>
</organism>
<keyword evidence="3" id="KW-1185">Reference proteome</keyword>
<reference evidence="2 3" key="1">
    <citation type="journal article" date="2013" name="Curr. Biol.">
        <title>The Genome of the Foraminiferan Reticulomyxa filosa.</title>
        <authorList>
            <person name="Glockner G."/>
            <person name="Hulsmann N."/>
            <person name="Schleicher M."/>
            <person name="Noegel A.A."/>
            <person name="Eichinger L."/>
            <person name="Gallinger C."/>
            <person name="Pawlowski J."/>
            <person name="Sierra R."/>
            <person name="Euteneuer U."/>
            <person name="Pillet L."/>
            <person name="Moustafa A."/>
            <person name="Platzer M."/>
            <person name="Groth M."/>
            <person name="Szafranski K."/>
            <person name="Schliwa M."/>
        </authorList>
    </citation>
    <scope>NUCLEOTIDE SEQUENCE [LARGE SCALE GENOMIC DNA]</scope>
</reference>
<comment type="caution">
    <text evidence="2">The sequence shown here is derived from an EMBL/GenBank/DDBJ whole genome shotgun (WGS) entry which is preliminary data.</text>
</comment>
<keyword evidence="1" id="KW-0812">Transmembrane</keyword>
<evidence type="ECO:0000313" key="2">
    <source>
        <dbReference type="EMBL" id="ETO26737.1"/>
    </source>
</evidence>
<evidence type="ECO:0000313" key="3">
    <source>
        <dbReference type="Proteomes" id="UP000023152"/>
    </source>
</evidence>
<evidence type="ECO:0008006" key="4">
    <source>
        <dbReference type="Google" id="ProtNLM"/>
    </source>
</evidence>
<dbReference type="EMBL" id="ASPP01007670">
    <property type="protein sequence ID" value="ETO26737.1"/>
    <property type="molecule type" value="Genomic_DNA"/>
</dbReference>
<accession>X6NMW6</accession>
<dbReference type="AlphaFoldDB" id="X6NMW6"/>
<dbReference type="Proteomes" id="UP000023152">
    <property type="component" value="Unassembled WGS sequence"/>
</dbReference>
<proteinExistence type="predicted"/>
<keyword evidence="1" id="KW-0472">Membrane</keyword>
<gene>
    <name evidence="2" type="ORF">RFI_10399</name>
</gene>
<sequence length="457" mass="54552">FFFFFKFKKKKKKKKYTYLYLATEIWQHLKEYKKSLRYPNQSRVNDMRDECVREQYRRHNRDNVLQDSLLAMTNNQGYWLCDLKQGLWYSLGEERPHLPQFYYALERGSVCCKLYPRTSTPLLYFAGGYVHGKTISTLTQLHVEDMVLSRVTLLLLLLLLLFICCKMCEMKPIDSKNPARSMCSMVIFPDCLMLIGGTNHWGNTFADVHQYTYMDNEDDHDHAAASLRHSKAQTWSVCPSLLHARYAADAITIDERFVFVAGGCNRHFPVFETFRLCLKYIYIFFFKFVYVYVIHGKKKKKKKKLFLLNREMFDRTTNQWQNVGQLLFSSQKSNLMRYRELVFIVSSQLEWVQHFDFAKQSWYVSSQNRLNQVYKRPKFSLIDDHLVVADRCNLSSYQLYDPVDGRWISTNSRMHPVGRLYPCSNPFQHKLPYNSPFANRHETTKIIDWFYLGREYW</sequence>
<dbReference type="InterPro" id="IPR015915">
    <property type="entry name" value="Kelch-typ_b-propeller"/>
</dbReference>
<dbReference type="Gene3D" id="2.120.10.80">
    <property type="entry name" value="Kelch-type beta propeller"/>
    <property type="match status" value="1"/>
</dbReference>
<dbReference type="SUPFAM" id="SSF117281">
    <property type="entry name" value="Kelch motif"/>
    <property type="match status" value="2"/>
</dbReference>
<protein>
    <recommendedName>
        <fullName evidence="4">Kelch motif family protein</fullName>
    </recommendedName>
</protein>
<feature type="transmembrane region" description="Helical" evidence="1">
    <location>
        <begin position="278"/>
        <end position="295"/>
    </location>
</feature>
<feature type="non-terminal residue" evidence="2">
    <location>
        <position position="1"/>
    </location>
</feature>
<feature type="transmembrane region" description="Helical" evidence="1">
    <location>
        <begin position="147"/>
        <end position="165"/>
    </location>
</feature>
<keyword evidence="1" id="KW-1133">Transmembrane helix</keyword>
<evidence type="ECO:0000256" key="1">
    <source>
        <dbReference type="SAM" id="Phobius"/>
    </source>
</evidence>